<organism evidence="2 3">
    <name type="scientific">Treponema primitia (strain ATCC BAA-887 / DSM 12427 / ZAS-2)</name>
    <dbReference type="NCBI Taxonomy" id="545694"/>
    <lineage>
        <taxon>Bacteria</taxon>
        <taxon>Pseudomonadati</taxon>
        <taxon>Spirochaetota</taxon>
        <taxon>Spirochaetia</taxon>
        <taxon>Spirochaetales</taxon>
        <taxon>Treponemataceae</taxon>
        <taxon>Treponema</taxon>
    </lineage>
</organism>
<dbReference type="Gene3D" id="3.40.50.150">
    <property type="entry name" value="Vaccinia Virus protein VP39"/>
    <property type="match status" value="1"/>
</dbReference>
<evidence type="ECO:0000313" key="2">
    <source>
        <dbReference type="EMBL" id="AEF84765.1"/>
    </source>
</evidence>
<dbReference type="EMBL" id="CP001843">
    <property type="protein sequence ID" value="AEF84765.1"/>
    <property type="molecule type" value="Genomic_DNA"/>
</dbReference>
<dbReference type="InterPro" id="IPR029063">
    <property type="entry name" value="SAM-dependent_MTases_sf"/>
</dbReference>
<dbReference type="HOGENOM" id="CLU_962293_0_0_12"/>
<dbReference type="RefSeq" id="WP_015706285.1">
    <property type="nucleotide sequence ID" value="NC_015578.1"/>
</dbReference>
<dbReference type="STRING" id="545694.TREPR_0191"/>
<dbReference type="KEGG" id="tpi:TREPR_0191"/>
<dbReference type="eggNOG" id="COG2226">
    <property type="taxonomic scope" value="Bacteria"/>
</dbReference>
<name>F5YMD2_TREPZ</name>
<dbReference type="AlphaFoldDB" id="F5YMD2"/>
<evidence type="ECO:0000313" key="3">
    <source>
        <dbReference type="Proteomes" id="UP000009223"/>
    </source>
</evidence>
<gene>
    <name evidence="2" type="ordered locus">TREPR_0191</name>
</gene>
<dbReference type="InterPro" id="IPR013216">
    <property type="entry name" value="Methyltransf_11"/>
</dbReference>
<accession>F5YMD2</accession>
<protein>
    <submittedName>
        <fullName evidence="2">Methyltransferase family protein</fullName>
    </submittedName>
</protein>
<keyword evidence="3" id="KW-1185">Reference proteome</keyword>
<dbReference type="SUPFAM" id="SSF53335">
    <property type="entry name" value="S-adenosyl-L-methionine-dependent methyltransferases"/>
    <property type="match status" value="1"/>
</dbReference>
<reference evidence="2 3" key="2">
    <citation type="journal article" date="2011" name="ISME J.">
        <title>RNA-seq reveals cooperative metabolic interactions between two termite-gut spirochete species in co-culture.</title>
        <authorList>
            <person name="Rosenthal A.Z."/>
            <person name="Matson E.G."/>
            <person name="Eldar A."/>
            <person name="Leadbetter J.R."/>
        </authorList>
    </citation>
    <scope>NUCLEOTIDE SEQUENCE [LARGE SCALE GENOMIC DNA]</scope>
    <source>
        <strain evidence="3">ATCC BAA-887 / DSM 12427 / ZAS-2</strain>
    </source>
</reference>
<dbReference type="GO" id="GO:0032259">
    <property type="term" value="P:methylation"/>
    <property type="evidence" value="ECO:0007669"/>
    <property type="project" value="UniProtKB-KW"/>
</dbReference>
<sequence>MNNSITNFNDILKDERAKFYLNCVNNIIKEKTSKILVCGGGVLDKAIFEALNFKYVTISNLDTRMNENEYFPFNWKFEDAASLSFENESFGFVVIHAAIHHASSPHKVLTEMYRVSKIGILAFESRDSLTMRILEKLKLTQTYEHTAVFYNDCKYGGVNNTEIPNYIYRWTEREIEKTIQSYSPYFKHKYIYRYGTAFPCTPELQRIGWFKYCFLKIIRPLSFIFFKLFPKQQNQFSFYVEKQNVKESLFPWLVIDENKNIIFNREWGKKNYKKTPEISNVFNN</sequence>
<dbReference type="Proteomes" id="UP000009223">
    <property type="component" value="Chromosome"/>
</dbReference>
<dbReference type="GO" id="GO:0008757">
    <property type="term" value="F:S-adenosylmethionine-dependent methyltransferase activity"/>
    <property type="evidence" value="ECO:0007669"/>
    <property type="project" value="InterPro"/>
</dbReference>
<dbReference type="Pfam" id="PF08241">
    <property type="entry name" value="Methyltransf_11"/>
    <property type="match status" value="1"/>
</dbReference>
<evidence type="ECO:0000259" key="1">
    <source>
        <dbReference type="Pfam" id="PF08241"/>
    </source>
</evidence>
<dbReference type="OrthoDB" id="118176at2"/>
<feature type="domain" description="Methyltransferase type 11" evidence="1">
    <location>
        <begin position="39"/>
        <end position="118"/>
    </location>
</feature>
<proteinExistence type="predicted"/>
<reference evidence="3" key="1">
    <citation type="submission" date="2009-12" db="EMBL/GenBank/DDBJ databases">
        <title>Complete sequence of Treponema primitia strain ZAS-2.</title>
        <authorList>
            <person name="Tetu S.G."/>
            <person name="Matson E."/>
            <person name="Ren Q."/>
            <person name="Seshadri R."/>
            <person name="Elbourne L."/>
            <person name="Hassan K.A."/>
            <person name="Durkin A."/>
            <person name="Radune D."/>
            <person name="Mohamoud Y."/>
            <person name="Shay R."/>
            <person name="Jin S."/>
            <person name="Zhang X."/>
            <person name="Lucey K."/>
            <person name="Ballor N.R."/>
            <person name="Ottesen E."/>
            <person name="Rosenthal R."/>
            <person name="Allen A."/>
            <person name="Leadbetter J.R."/>
            <person name="Paulsen I.T."/>
        </authorList>
    </citation>
    <scope>NUCLEOTIDE SEQUENCE [LARGE SCALE GENOMIC DNA]</scope>
    <source>
        <strain evidence="3">ATCC BAA-887 / DSM 12427 / ZAS-2</strain>
    </source>
</reference>
<keyword evidence="2" id="KW-0489">Methyltransferase</keyword>
<keyword evidence="2" id="KW-0808">Transferase</keyword>